<dbReference type="PRINTS" id="PR00418">
    <property type="entry name" value="TPI2FAMILY"/>
</dbReference>
<keyword evidence="13" id="KW-1185">Reference proteome</keyword>
<dbReference type="Gene3D" id="3.30.230.10">
    <property type="match status" value="1"/>
</dbReference>
<evidence type="ECO:0000313" key="13">
    <source>
        <dbReference type="Proteomes" id="UP001628193"/>
    </source>
</evidence>
<dbReference type="InterPro" id="IPR001241">
    <property type="entry name" value="Topo_IIA"/>
</dbReference>
<gene>
    <name evidence="12" type="primary">parE</name>
    <name evidence="12" type="ORF">SIID45300_00817</name>
</gene>
<dbReference type="NCBIfam" id="NF004189">
    <property type="entry name" value="PRK05644.1"/>
    <property type="match status" value="1"/>
</dbReference>
<dbReference type="InterPro" id="IPR036890">
    <property type="entry name" value="HATPase_C_sf"/>
</dbReference>
<dbReference type="CDD" id="cd00329">
    <property type="entry name" value="TopoII_MutL_Trans"/>
    <property type="match status" value="1"/>
</dbReference>
<dbReference type="Gene3D" id="3.40.50.670">
    <property type="match status" value="1"/>
</dbReference>
<dbReference type="SMART" id="SM00387">
    <property type="entry name" value="HATPase_c"/>
    <property type="match status" value="1"/>
</dbReference>
<evidence type="ECO:0000313" key="12">
    <source>
        <dbReference type="EMBL" id="GAB0056509.1"/>
    </source>
</evidence>
<keyword evidence="5" id="KW-0547">Nucleotide-binding</keyword>
<evidence type="ECO:0000256" key="7">
    <source>
        <dbReference type="ARBA" id="ARBA00022842"/>
    </source>
</evidence>
<dbReference type="Pfam" id="PF00986">
    <property type="entry name" value="DNA_gyraseB_C"/>
    <property type="match status" value="1"/>
</dbReference>
<dbReference type="GO" id="GO:0003918">
    <property type="term" value="F:DNA topoisomerase type II (double strand cut, ATP-hydrolyzing) activity"/>
    <property type="evidence" value="ECO:0007669"/>
    <property type="project" value="UniProtKB-EC"/>
</dbReference>
<dbReference type="InterPro" id="IPR013759">
    <property type="entry name" value="Topo_IIA_B_C"/>
</dbReference>
<dbReference type="SUPFAM" id="SSF54211">
    <property type="entry name" value="Ribosomal protein S5 domain 2-like"/>
    <property type="match status" value="1"/>
</dbReference>
<evidence type="ECO:0000256" key="9">
    <source>
        <dbReference type="ARBA" id="ARBA00023125"/>
    </source>
</evidence>
<dbReference type="PRINTS" id="PR01098">
    <property type="entry name" value="TOPISMRASE4B"/>
</dbReference>
<dbReference type="SUPFAM" id="SSF56719">
    <property type="entry name" value="Type II DNA topoisomerase"/>
    <property type="match status" value="1"/>
</dbReference>
<accession>A0ABQ0C6K3</accession>
<evidence type="ECO:0000256" key="8">
    <source>
        <dbReference type="ARBA" id="ARBA00023029"/>
    </source>
</evidence>
<reference evidence="12 13" key="2">
    <citation type="submission" date="2024-09" db="EMBL/GenBank/DDBJ databases">
        <title>Draft genome sequence of Candidatus Magnetaquicoccaceae bacterium FCR-1.</title>
        <authorList>
            <person name="Shimoshige H."/>
            <person name="Shimamura S."/>
            <person name="Taoka A."/>
            <person name="Kobayashi H."/>
            <person name="Maekawa T."/>
        </authorList>
    </citation>
    <scope>NUCLEOTIDE SEQUENCE [LARGE SCALE GENOMIC DNA]</scope>
    <source>
        <strain evidence="12 13">FCR-1</strain>
    </source>
</reference>
<dbReference type="InterPro" id="IPR013760">
    <property type="entry name" value="Topo_IIA-like_dom_sf"/>
</dbReference>
<evidence type="ECO:0000256" key="3">
    <source>
        <dbReference type="ARBA" id="ARBA00012895"/>
    </source>
</evidence>
<comment type="catalytic activity">
    <reaction evidence="1">
        <text>ATP-dependent breakage, passage and rejoining of double-stranded DNA.</text>
        <dbReference type="EC" id="5.6.2.2"/>
    </reaction>
</comment>
<dbReference type="RefSeq" id="WP_420904217.1">
    <property type="nucleotide sequence ID" value="NZ_BAAFGK010000002.1"/>
</dbReference>
<keyword evidence="8" id="KW-0799">Topoisomerase</keyword>
<dbReference type="InterPro" id="IPR002288">
    <property type="entry name" value="DNA_gyrase_B_C"/>
</dbReference>
<sequence length="638" mass="70838">MSYNASQIEVLEGLEGVRRRPGMYIGGTDESALHHLVVELLDNATDEASSGHANRIQVTLRKDGAVSVWDNGRGIPVDPLPRYPDRSALEVIMTTLHAGGKFHDKAYETAGGLNGVGVSVVNALSAWTEVVVDRDGHRWRQRFERGVAASPLEQLDATRRRGTLVTFLPDGDIFPLTRFDSTRLLEMCRAKAYLNRGLTVTLRDETQDAEQVFSYPDGMRDFVRELIPEERRVIADPFAGMLERFGEDGRGRMEWALVWTPEERGVILSYCNTIPTREGGVHETGLRAALFKSVREFAEARNLIPKGVEFAPEDVLDGLNGVLSLFIPNPEFAGQTKDRLTNHGVTRRVEAVIKDSLDHWLHGAPERAGSLVELVVDRARERLNRKKSMARVTRKSVTTRLTLPGKLTDCISSDTTATELFIVEGDSAGGSAKQARDRHTQAVLPLRGKILNVEQANLEKFEANVEIKNLITAIGAGSGRAFELEKVRYGRVIIMTDADVDGAHIASLLLTFFYRHMTPLVHGGRLFLAQPPLYRVSVGAETRYALDDAAKEAMVAAITRKKANAKVEISRFKGLGEMDPAQLRETTMAPASRHLLRVVVDDADATHDALDRLMGKRPAERFRFIQEKAPFARDHLDI</sequence>
<dbReference type="Pfam" id="PF00204">
    <property type="entry name" value="DNA_gyraseB"/>
    <property type="match status" value="1"/>
</dbReference>
<protein>
    <recommendedName>
        <fullName evidence="3">DNA topoisomerase (ATP-hydrolyzing)</fullName>
        <ecNumber evidence="3">5.6.2.2</ecNumber>
    </recommendedName>
</protein>
<dbReference type="InterPro" id="IPR003594">
    <property type="entry name" value="HATPase_dom"/>
</dbReference>
<dbReference type="InterPro" id="IPR018522">
    <property type="entry name" value="TopoIIA_CS"/>
</dbReference>
<name>A0ABQ0C6K3_9PROT</name>
<dbReference type="EMBL" id="BAAFGK010000002">
    <property type="protein sequence ID" value="GAB0056509.1"/>
    <property type="molecule type" value="Genomic_DNA"/>
</dbReference>
<organism evidence="12 13">
    <name type="scientific">Candidatus Magnetaquiglobus chichijimensis</name>
    <dbReference type="NCBI Taxonomy" id="3141448"/>
    <lineage>
        <taxon>Bacteria</taxon>
        <taxon>Pseudomonadati</taxon>
        <taxon>Pseudomonadota</taxon>
        <taxon>Magnetococcia</taxon>
        <taxon>Magnetococcales</taxon>
        <taxon>Candidatus Magnetaquicoccaceae</taxon>
        <taxon>Candidatus Magnetaquiglobus</taxon>
    </lineage>
</organism>
<keyword evidence="4" id="KW-0479">Metal-binding</keyword>
<evidence type="ECO:0000259" key="11">
    <source>
        <dbReference type="PROSITE" id="PS50880"/>
    </source>
</evidence>
<dbReference type="PANTHER" id="PTHR45866">
    <property type="entry name" value="DNA GYRASE/TOPOISOMERASE SUBUNIT B"/>
    <property type="match status" value="1"/>
</dbReference>
<evidence type="ECO:0000256" key="1">
    <source>
        <dbReference type="ARBA" id="ARBA00000185"/>
    </source>
</evidence>
<dbReference type="SUPFAM" id="SSF55874">
    <property type="entry name" value="ATPase domain of HSP90 chaperone/DNA topoisomerase II/histidine kinase"/>
    <property type="match status" value="1"/>
</dbReference>
<feature type="domain" description="Toprim" evidence="11">
    <location>
        <begin position="418"/>
        <end position="532"/>
    </location>
</feature>
<dbReference type="EC" id="5.6.2.2" evidence="3"/>
<evidence type="ECO:0000256" key="5">
    <source>
        <dbReference type="ARBA" id="ARBA00022741"/>
    </source>
</evidence>
<dbReference type="Pfam" id="PF01751">
    <property type="entry name" value="Toprim"/>
    <property type="match status" value="1"/>
</dbReference>
<dbReference type="Proteomes" id="UP001628193">
    <property type="component" value="Unassembled WGS sequence"/>
</dbReference>
<dbReference type="InterPro" id="IPR020568">
    <property type="entry name" value="Ribosomal_Su5_D2-typ_SF"/>
</dbReference>
<dbReference type="Gene3D" id="3.30.565.10">
    <property type="entry name" value="Histidine kinase-like ATPase, C-terminal domain"/>
    <property type="match status" value="1"/>
</dbReference>
<keyword evidence="7" id="KW-0460">Magnesium</keyword>
<dbReference type="InterPro" id="IPR014721">
    <property type="entry name" value="Ribsml_uS5_D2-typ_fold_subgr"/>
</dbReference>
<dbReference type="PROSITE" id="PS50880">
    <property type="entry name" value="TOPRIM"/>
    <property type="match status" value="1"/>
</dbReference>
<reference evidence="12 13" key="1">
    <citation type="submission" date="2024-05" db="EMBL/GenBank/DDBJ databases">
        <authorList>
            <consortium name="Candidatus Magnetaquicoccaceae bacterium FCR-1 genome sequencing consortium"/>
            <person name="Shimoshige H."/>
            <person name="Shimamura S."/>
            <person name="Taoka A."/>
            <person name="Kobayashi H."/>
            <person name="Maekawa T."/>
        </authorList>
    </citation>
    <scope>NUCLEOTIDE SEQUENCE [LARGE SCALE GENOMIC DNA]</scope>
    <source>
        <strain evidence="12 13">FCR-1</strain>
    </source>
</reference>
<keyword evidence="9" id="KW-0238">DNA-binding</keyword>
<evidence type="ECO:0000256" key="6">
    <source>
        <dbReference type="ARBA" id="ARBA00022840"/>
    </source>
</evidence>
<comment type="cofactor">
    <cofactor evidence="2">
        <name>Mg(2+)</name>
        <dbReference type="ChEBI" id="CHEBI:18420"/>
    </cofactor>
</comment>
<evidence type="ECO:0000256" key="4">
    <source>
        <dbReference type="ARBA" id="ARBA00022723"/>
    </source>
</evidence>
<dbReference type="Pfam" id="PF02518">
    <property type="entry name" value="HATPase_c"/>
    <property type="match status" value="1"/>
</dbReference>
<keyword evidence="6" id="KW-0067">ATP-binding</keyword>
<comment type="caution">
    <text evidence="12">The sequence shown here is derived from an EMBL/GenBank/DDBJ whole genome shotgun (WGS) entry which is preliminary data.</text>
</comment>
<proteinExistence type="predicted"/>
<dbReference type="SMART" id="SM00433">
    <property type="entry name" value="TOP2c"/>
    <property type="match status" value="1"/>
</dbReference>
<dbReference type="PROSITE" id="PS00177">
    <property type="entry name" value="TOPOISOMERASE_II"/>
    <property type="match status" value="1"/>
</dbReference>
<keyword evidence="10 12" id="KW-0413">Isomerase</keyword>
<evidence type="ECO:0000256" key="2">
    <source>
        <dbReference type="ARBA" id="ARBA00001946"/>
    </source>
</evidence>
<dbReference type="InterPro" id="IPR013506">
    <property type="entry name" value="Topo_IIA_bsu_dom2"/>
</dbReference>
<evidence type="ECO:0000256" key="10">
    <source>
        <dbReference type="ARBA" id="ARBA00023235"/>
    </source>
</evidence>
<dbReference type="InterPro" id="IPR005737">
    <property type="entry name" value="TopoIV_B_Gneg"/>
</dbReference>
<dbReference type="InterPro" id="IPR006171">
    <property type="entry name" value="TOPRIM_dom"/>
</dbReference>
<dbReference type="PANTHER" id="PTHR45866:SF4">
    <property type="entry name" value="DNA TOPOISOMERASE 4 SUBUNIT B"/>
    <property type="match status" value="1"/>
</dbReference>
<dbReference type="CDD" id="cd16928">
    <property type="entry name" value="HATPase_GyrB-like"/>
    <property type="match status" value="1"/>
</dbReference>